<sequence length="775" mass="85529">MNDCATGVLVEFNMSDASSPNLSQLSLSKDSGTSKIKAYIVEHCANMLHTYTSETDDDDLFFCHQVKKLSVEPTGGTLPRSPLCGKLIDIADEPNSSPECPSYEKQKDTLHTACEEQERNTQHFTSYKPDKIELQIPSVSCNQSVCSKVCFKPENKQRNSVMETHSSTVKNSSWRLVGKEEELIENEAFDFNISITPPGPLRMGQGDVFQELNIEKNQMRNYSKDEGPTVMSGFAKLSDISDNWKPVSCGEVTKKASSLVCHSSNKENHKLGVESESTMSNNNINCNLSPDLTSKLLILTGESTDIQKKSKTIALQTDETNLYPKMGESMTSTSELKTKNSESSYDMFTSLVSVEDKENYSSIANETWQEASQFIDSTLPYPSPEKNPDGSICQDDRGIIRRGTFTLKESPLIAEKNRKKYPEEWISPNQTEQKSRLRRETILLSSPLAKIKSTSKGSSFQNNSPVHRIGNIKSTLCRKTRMSLSNQVSSYNKWNTTSSFNSSQELSQNHSILKPDKMPKSSQNHSRILQKTVNDTPVSSCTNISKHNSRLSKVSITNNKCGTIVTSGLKPPNSLSKSNKCGSSTSSVSSSSSLPRRSGLPKATTSIKNLPMGQVSNTKIRGDSNILKLPATKPMVVSRENKIIQNPAKTGANKTLETKKCTPLKATAPLTLMIKPSRNRDIRGSNHTGDNPQRGTSVTQRSNSFVSSGQHTPSRKSFDISLSTPTLTSTPSTPKHFFRSSVLGTPFSNDKGKVVRRRSGVPAPSWLHHPKTIDI</sequence>
<protein>
    <submittedName>
        <fullName evidence="3 4">Uncharacterized protein LOC106458818</fullName>
    </submittedName>
</protein>
<name>A0ABM1SB68_LIMPO</name>
<reference evidence="3 4" key="1">
    <citation type="submission" date="2025-05" db="UniProtKB">
        <authorList>
            <consortium name="RefSeq"/>
        </authorList>
    </citation>
    <scope>IDENTIFICATION</scope>
    <source>
        <tissue evidence="3 4">Muscle</tissue>
    </source>
</reference>
<gene>
    <name evidence="3 4" type="primary">LOC106458818</name>
</gene>
<feature type="compositionally biased region" description="Low complexity" evidence="1">
    <location>
        <begin position="721"/>
        <end position="734"/>
    </location>
</feature>
<evidence type="ECO:0000313" key="3">
    <source>
        <dbReference type="RefSeq" id="XP_022240872.1"/>
    </source>
</evidence>
<organism evidence="2 4">
    <name type="scientific">Limulus polyphemus</name>
    <name type="common">Atlantic horseshoe crab</name>
    <dbReference type="NCBI Taxonomy" id="6850"/>
    <lineage>
        <taxon>Eukaryota</taxon>
        <taxon>Metazoa</taxon>
        <taxon>Ecdysozoa</taxon>
        <taxon>Arthropoda</taxon>
        <taxon>Chelicerata</taxon>
        <taxon>Merostomata</taxon>
        <taxon>Xiphosura</taxon>
        <taxon>Limulidae</taxon>
        <taxon>Limulus</taxon>
    </lineage>
</organism>
<evidence type="ECO:0000313" key="4">
    <source>
        <dbReference type="RefSeq" id="XP_022240873.1"/>
    </source>
</evidence>
<accession>A0ABM1SB68</accession>
<keyword evidence="2" id="KW-1185">Reference proteome</keyword>
<feature type="compositionally biased region" description="Polar residues" evidence="1">
    <location>
        <begin position="499"/>
        <end position="511"/>
    </location>
</feature>
<feature type="compositionally biased region" description="Polar residues" evidence="1">
    <location>
        <begin position="603"/>
        <end position="619"/>
    </location>
</feature>
<feature type="region of interest" description="Disordered" evidence="1">
    <location>
        <begin position="675"/>
        <end position="734"/>
    </location>
</feature>
<evidence type="ECO:0000256" key="1">
    <source>
        <dbReference type="SAM" id="MobiDB-lite"/>
    </source>
</evidence>
<dbReference type="GeneID" id="106458818"/>
<evidence type="ECO:0000313" key="2">
    <source>
        <dbReference type="Proteomes" id="UP000694941"/>
    </source>
</evidence>
<feature type="region of interest" description="Disordered" evidence="1">
    <location>
        <begin position="499"/>
        <end position="525"/>
    </location>
</feature>
<feature type="compositionally biased region" description="Polar residues" evidence="1">
    <location>
        <begin position="685"/>
        <end position="712"/>
    </location>
</feature>
<feature type="region of interest" description="Disordered" evidence="1">
    <location>
        <begin position="566"/>
        <end position="621"/>
    </location>
</feature>
<dbReference type="Proteomes" id="UP000694941">
    <property type="component" value="Unplaced"/>
</dbReference>
<feature type="compositionally biased region" description="Low complexity" evidence="1">
    <location>
        <begin position="573"/>
        <end position="598"/>
    </location>
</feature>
<proteinExistence type="predicted"/>
<dbReference type="RefSeq" id="XP_022240872.1">
    <property type="nucleotide sequence ID" value="XM_022385164.1"/>
</dbReference>
<dbReference type="RefSeq" id="XP_022240873.1">
    <property type="nucleotide sequence ID" value="XM_022385165.1"/>
</dbReference>